<dbReference type="GO" id="GO:0016020">
    <property type="term" value="C:membrane"/>
    <property type="evidence" value="ECO:0007669"/>
    <property type="project" value="UniProtKB-SubCell"/>
</dbReference>
<feature type="transmembrane region" description="Helical" evidence="7">
    <location>
        <begin position="479"/>
        <end position="499"/>
    </location>
</feature>
<dbReference type="PANTHER" id="PTHR45649">
    <property type="entry name" value="AMINO-ACID PERMEASE BAT1"/>
    <property type="match status" value="1"/>
</dbReference>
<keyword evidence="4 7" id="KW-1133">Transmembrane helix</keyword>
<feature type="compositionally biased region" description="Polar residues" evidence="6">
    <location>
        <begin position="10"/>
        <end position="27"/>
    </location>
</feature>
<accession>A0A9P9JJN8</accession>
<dbReference type="AlphaFoldDB" id="A0A9P9JJN8"/>
<organism evidence="8 9">
    <name type="scientific">Dactylonectria macrodidyma</name>
    <dbReference type="NCBI Taxonomy" id="307937"/>
    <lineage>
        <taxon>Eukaryota</taxon>
        <taxon>Fungi</taxon>
        <taxon>Dikarya</taxon>
        <taxon>Ascomycota</taxon>
        <taxon>Pezizomycotina</taxon>
        <taxon>Sordariomycetes</taxon>
        <taxon>Hypocreomycetidae</taxon>
        <taxon>Hypocreales</taxon>
        <taxon>Nectriaceae</taxon>
        <taxon>Dactylonectria</taxon>
    </lineage>
</organism>
<reference evidence="8" key="1">
    <citation type="journal article" date="2021" name="Nat. Commun.">
        <title>Genetic determinants of endophytism in the Arabidopsis root mycobiome.</title>
        <authorList>
            <person name="Mesny F."/>
            <person name="Miyauchi S."/>
            <person name="Thiergart T."/>
            <person name="Pickel B."/>
            <person name="Atanasova L."/>
            <person name="Karlsson M."/>
            <person name="Huettel B."/>
            <person name="Barry K.W."/>
            <person name="Haridas S."/>
            <person name="Chen C."/>
            <person name="Bauer D."/>
            <person name="Andreopoulos W."/>
            <person name="Pangilinan J."/>
            <person name="LaButti K."/>
            <person name="Riley R."/>
            <person name="Lipzen A."/>
            <person name="Clum A."/>
            <person name="Drula E."/>
            <person name="Henrissat B."/>
            <person name="Kohler A."/>
            <person name="Grigoriev I.V."/>
            <person name="Martin F.M."/>
            <person name="Hacquard S."/>
        </authorList>
    </citation>
    <scope>NUCLEOTIDE SEQUENCE</scope>
    <source>
        <strain evidence="8">MPI-CAGE-AT-0147</strain>
    </source>
</reference>
<gene>
    <name evidence="8" type="ORF">EDB81DRAFT_676172</name>
</gene>
<keyword evidence="2" id="KW-0813">Transport</keyword>
<feature type="region of interest" description="Disordered" evidence="6">
    <location>
        <begin position="1"/>
        <end position="28"/>
    </location>
</feature>
<dbReference type="PANTHER" id="PTHR45649:SF16">
    <property type="entry name" value="7-KETO 8-AMINOPELARGONIC ACID TRANSPORTER"/>
    <property type="match status" value="1"/>
</dbReference>
<comment type="caution">
    <text evidence="8">The sequence shown here is derived from an EMBL/GenBank/DDBJ whole genome shotgun (WGS) entry which is preliminary data.</text>
</comment>
<evidence type="ECO:0000256" key="3">
    <source>
        <dbReference type="ARBA" id="ARBA00022692"/>
    </source>
</evidence>
<feature type="transmembrane region" description="Helical" evidence="7">
    <location>
        <begin position="168"/>
        <end position="190"/>
    </location>
</feature>
<feature type="transmembrane region" description="Helical" evidence="7">
    <location>
        <begin position="379"/>
        <end position="400"/>
    </location>
</feature>
<feature type="transmembrane region" description="Helical" evidence="7">
    <location>
        <begin position="308"/>
        <end position="325"/>
    </location>
</feature>
<name>A0A9P9JJN8_9HYPO</name>
<comment type="subcellular location">
    <subcellularLocation>
        <location evidence="1">Membrane</location>
        <topology evidence="1">Multi-pass membrane protein</topology>
    </subcellularLocation>
</comment>
<dbReference type="InterPro" id="IPR002293">
    <property type="entry name" value="AA/rel_permease1"/>
</dbReference>
<feature type="transmembrane region" description="Helical" evidence="7">
    <location>
        <begin position="279"/>
        <end position="301"/>
    </location>
</feature>
<evidence type="ECO:0000256" key="7">
    <source>
        <dbReference type="SAM" id="Phobius"/>
    </source>
</evidence>
<evidence type="ECO:0000256" key="5">
    <source>
        <dbReference type="ARBA" id="ARBA00023136"/>
    </source>
</evidence>
<dbReference type="PIRSF" id="PIRSF006060">
    <property type="entry name" value="AA_transporter"/>
    <property type="match status" value="1"/>
</dbReference>
<dbReference type="Gene3D" id="1.20.1740.10">
    <property type="entry name" value="Amino acid/polyamine transporter I"/>
    <property type="match status" value="1"/>
</dbReference>
<dbReference type="EMBL" id="JAGMUV010000001">
    <property type="protein sequence ID" value="KAH7177102.1"/>
    <property type="molecule type" value="Genomic_DNA"/>
</dbReference>
<evidence type="ECO:0000256" key="1">
    <source>
        <dbReference type="ARBA" id="ARBA00004141"/>
    </source>
</evidence>
<feature type="transmembrane region" description="Helical" evidence="7">
    <location>
        <begin position="406"/>
        <end position="430"/>
    </location>
</feature>
<evidence type="ECO:0000256" key="2">
    <source>
        <dbReference type="ARBA" id="ARBA00022448"/>
    </source>
</evidence>
<evidence type="ECO:0000256" key="6">
    <source>
        <dbReference type="SAM" id="MobiDB-lite"/>
    </source>
</evidence>
<proteinExistence type="predicted"/>
<feature type="transmembrane region" description="Helical" evidence="7">
    <location>
        <begin position="196"/>
        <end position="217"/>
    </location>
</feature>
<feature type="transmembrane region" description="Helical" evidence="7">
    <location>
        <begin position="331"/>
        <end position="358"/>
    </location>
</feature>
<protein>
    <submittedName>
        <fullName evidence="8">Amino acid transporter</fullName>
    </submittedName>
</protein>
<dbReference type="Pfam" id="PF13520">
    <property type="entry name" value="AA_permease_2"/>
    <property type="match status" value="1"/>
</dbReference>
<keyword evidence="5 7" id="KW-0472">Membrane</keyword>
<dbReference type="Proteomes" id="UP000738349">
    <property type="component" value="Unassembled WGS sequence"/>
</dbReference>
<feature type="transmembrane region" description="Helical" evidence="7">
    <location>
        <begin position="450"/>
        <end position="473"/>
    </location>
</feature>
<feature type="transmembrane region" description="Helical" evidence="7">
    <location>
        <begin position="238"/>
        <end position="259"/>
    </location>
</feature>
<dbReference type="OrthoDB" id="2417308at2759"/>
<evidence type="ECO:0000256" key="4">
    <source>
        <dbReference type="ARBA" id="ARBA00022989"/>
    </source>
</evidence>
<evidence type="ECO:0000313" key="9">
    <source>
        <dbReference type="Proteomes" id="UP000738349"/>
    </source>
</evidence>
<keyword evidence="3 7" id="KW-0812">Transmembrane</keyword>
<dbReference type="GO" id="GO:0022857">
    <property type="term" value="F:transmembrane transporter activity"/>
    <property type="evidence" value="ECO:0007669"/>
    <property type="project" value="InterPro"/>
</dbReference>
<keyword evidence="9" id="KW-1185">Reference proteome</keyword>
<evidence type="ECO:0000313" key="8">
    <source>
        <dbReference type="EMBL" id="KAH7177102.1"/>
    </source>
</evidence>
<feature type="transmembrane region" description="Helical" evidence="7">
    <location>
        <begin position="126"/>
        <end position="156"/>
    </location>
</feature>
<sequence>MEIQEKTLEDQTVQRLQSAEGSNSSLSGRVGHVSEPICLDRNRFSVLGAVGIQWSATAAPLSICASLQLVIGGGGSPFYFWAFVVAASFQLMTALSLAELASAFPHTTGQAYWASRLAPDGCSKFLTYWVGICGCWGWLFGLAGSAVFTAEFLLALRTLTVSSFQRELWQVYLTVLAIGMVSLVVNTVGIKPFSKSTFPSIIFLNAATIFIFVSLLVETSPKASASTVFIDVRNYTGWPSNGIVFLLNFLPGNIAISLFDAPAHAADEMPRPAEQVPKVMIGTTILNIVSTLIMLIGVLFCLKNPENLLEPMAGLAILQLCWDAFPRMGFVVTVAAIYCCANIFATISMAYTCSRLIWSFSQTGGLHGRRWLLKVNTELQVPVNAVVLTVVLMCLANLLVLGPSTVLNSMFGAAGFFFSNSYCIPIFLLLIKGRNALPQDRSFNLGRFGIAINVAALCYSSVTTVIINFPTFIPVTPLTMNWTSAYIVACAAVTLGNWYRVRHSYQPPLPLYEGSIDSPEAHQASAV</sequence>